<dbReference type="CDD" id="cd02440">
    <property type="entry name" value="AdoMet_MTases"/>
    <property type="match status" value="1"/>
</dbReference>
<protein>
    <submittedName>
        <fullName evidence="2">Methyltransferase domain-containing protein</fullName>
    </submittedName>
</protein>
<accession>A0A6A8A489</accession>
<dbReference type="AlphaFoldDB" id="A0A6A8A489"/>
<evidence type="ECO:0000313" key="3">
    <source>
        <dbReference type="Proteomes" id="UP000435138"/>
    </source>
</evidence>
<dbReference type="EMBL" id="WIXI01000022">
    <property type="protein sequence ID" value="MQY44588.1"/>
    <property type="molecule type" value="Genomic_DNA"/>
</dbReference>
<keyword evidence="2" id="KW-0808">Transferase</keyword>
<evidence type="ECO:0000313" key="2">
    <source>
        <dbReference type="EMBL" id="MQY44588.1"/>
    </source>
</evidence>
<proteinExistence type="predicted"/>
<dbReference type="Pfam" id="PF08241">
    <property type="entry name" value="Methyltransf_11"/>
    <property type="match status" value="1"/>
</dbReference>
<keyword evidence="2" id="KW-0489">Methyltransferase</keyword>
<feature type="domain" description="Methyltransferase type 11" evidence="1">
    <location>
        <begin position="195"/>
        <end position="284"/>
    </location>
</feature>
<organism evidence="2 3">
    <name type="scientific">Endobacterium cereale</name>
    <dbReference type="NCBI Taxonomy" id="2663029"/>
    <lineage>
        <taxon>Bacteria</taxon>
        <taxon>Pseudomonadati</taxon>
        <taxon>Pseudomonadota</taxon>
        <taxon>Alphaproteobacteria</taxon>
        <taxon>Hyphomicrobiales</taxon>
        <taxon>Rhizobiaceae</taxon>
        <taxon>Endobacterium</taxon>
    </lineage>
</organism>
<sequence length="348" mass="39173">MNQIKLQFDGHSLITPKQIADEISVEKADNFDSQLASGKGEVALLLELARQQFDRNDNPTAIIDRITLSLHDLRGRLHQSVWLELVPLIQNHPVTAYFLEDPVTRWSWDKPRGYSGDASLLDLIYRHECVSDMIAAASERGKALFEYTSTAPSSQANWDRRDILARFVDEVAAEKGPETEVLSIAAGHLREVECSEAAKSGGLKRYVALDQDPVSIGTITRDYAKMGVEAIDGSVRQILAKRIEPGQFDLVYASGLYDYLVDKVAIKLTQRALDMLKPGGTFLFANYSYPIVVDGYIETFMNWQLLLRSEADMWNIINACKDDGHDYETSVFFGKNRNIVYGVMKRKD</sequence>
<dbReference type="GO" id="GO:0032259">
    <property type="term" value="P:methylation"/>
    <property type="evidence" value="ECO:0007669"/>
    <property type="project" value="UniProtKB-KW"/>
</dbReference>
<evidence type="ECO:0000259" key="1">
    <source>
        <dbReference type="Pfam" id="PF08241"/>
    </source>
</evidence>
<gene>
    <name evidence="2" type="ORF">GAO09_00670</name>
</gene>
<keyword evidence="3" id="KW-1185">Reference proteome</keyword>
<dbReference type="Proteomes" id="UP000435138">
    <property type="component" value="Unassembled WGS sequence"/>
</dbReference>
<dbReference type="SUPFAM" id="SSF53335">
    <property type="entry name" value="S-adenosyl-L-methionine-dependent methyltransferases"/>
    <property type="match status" value="1"/>
</dbReference>
<dbReference type="GO" id="GO:0008757">
    <property type="term" value="F:S-adenosylmethionine-dependent methyltransferase activity"/>
    <property type="evidence" value="ECO:0007669"/>
    <property type="project" value="InterPro"/>
</dbReference>
<dbReference type="InterPro" id="IPR029063">
    <property type="entry name" value="SAM-dependent_MTases_sf"/>
</dbReference>
<dbReference type="RefSeq" id="WP_338015035.1">
    <property type="nucleotide sequence ID" value="NZ_WIXI01000022.1"/>
</dbReference>
<reference evidence="2 3" key="1">
    <citation type="submission" date="2019-11" db="EMBL/GenBank/DDBJ databases">
        <title>Genome analysis of Rhizobacterium cereale a novel genus and species isolated from maize roots in North Spain.</title>
        <authorList>
            <person name="Menendez E."/>
            <person name="Flores-Felix J.D."/>
            <person name="Ramirez-Bahena M.-H."/>
            <person name="Igual J.M."/>
            <person name="Garcia-Fraile P."/>
            <person name="Peix A."/>
            <person name="Velazquez E."/>
        </authorList>
    </citation>
    <scope>NUCLEOTIDE SEQUENCE [LARGE SCALE GENOMIC DNA]</scope>
    <source>
        <strain evidence="2 3">RZME27</strain>
    </source>
</reference>
<dbReference type="Gene3D" id="3.40.50.150">
    <property type="entry name" value="Vaccinia Virus protein VP39"/>
    <property type="match status" value="1"/>
</dbReference>
<dbReference type="InterPro" id="IPR013216">
    <property type="entry name" value="Methyltransf_11"/>
</dbReference>
<comment type="caution">
    <text evidence="2">The sequence shown here is derived from an EMBL/GenBank/DDBJ whole genome shotgun (WGS) entry which is preliminary data.</text>
</comment>
<name>A0A6A8A489_9HYPH</name>